<dbReference type="HOGENOM" id="CLU_1669646_0_0_1"/>
<reference evidence="2" key="2">
    <citation type="submission" date="2015-01" db="EMBL/GenBank/DDBJ databases">
        <title>Evolutionary Origins and Diversification of the Mycorrhizal Mutualists.</title>
        <authorList>
            <consortium name="DOE Joint Genome Institute"/>
            <consortium name="Mycorrhizal Genomics Consortium"/>
            <person name="Kohler A."/>
            <person name="Kuo A."/>
            <person name="Nagy L.G."/>
            <person name="Floudas D."/>
            <person name="Copeland A."/>
            <person name="Barry K.W."/>
            <person name="Cichocki N."/>
            <person name="Veneault-Fourrey C."/>
            <person name="LaButti K."/>
            <person name="Lindquist E.A."/>
            <person name="Lipzen A."/>
            <person name="Lundell T."/>
            <person name="Morin E."/>
            <person name="Murat C."/>
            <person name="Riley R."/>
            <person name="Ohm R."/>
            <person name="Sun H."/>
            <person name="Tunlid A."/>
            <person name="Henrissat B."/>
            <person name="Grigoriev I.V."/>
            <person name="Hibbett D.S."/>
            <person name="Martin F."/>
        </authorList>
    </citation>
    <scope>NUCLEOTIDE SEQUENCE [LARGE SCALE GENOMIC DNA]</scope>
    <source>
        <strain evidence="2">LaAM-08-1</strain>
    </source>
</reference>
<dbReference type="AlphaFoldDB" id="A0A0C9XDK9"/>
<accession>A0A0C9XDK9</accession>
<proteinExistence type="predicted"/>
<organism evidence="1 2">
    <name type="scientific">Laccaria amethystina LaAM-08-1</name>
    <dbReference type="NCBI Taxonomy" id="1095629"/>
    <lineage>
        <taxon>Eukaryota</taxon>
        <taxon>Fungi</taxon>
        <taxon>Dikarya</taxon>
        <taxon>Basidiomycota</taxon>
        <taxon>Agaricomycotina</taxon>
        <taxon>Agaricomycetes</taxon>
        <taxon>Agaricomycetidae</taxon>
        <taxon>Agaricales</taxon>
        <taxon>Agaricineae</taxon>
        <taxon>Hydnangiaceae</taxon>
        <taxon>Laccaria</taxon>
    </lineage>
</organism>
<protein>
    <submittedName>
        <fullName evidence="1">Uncharacterized protein</fullName>
    </submittedName>
</protein>
<name>A0A0C9XDK9_9AGAR</name>
<evidence type="ECO:0000313" key="2">
    <source>
        <dbReference type="Proteomes" id="UP000054477"/>
    </source>
</evidence>
<sequence length="158" mass="17769">MQKQGFGKQDVDTQELDEQDISSLVHSVEPLIVECGIGQGDRKDVFAEGFVEVSDDDLFDVRSFEVIEWDDVAVQQKQGFDKQEVDTQELDEQDISSLAHSVEPLIVECGIGQGDGKVVFTEGFVEVSDDDLFDIRSFEVIEWDDVVDDHIPDEEVEV</sequence>
<dbReference type="EMBL" id="KN838742">
    <property type="protein sequence ID" value="KIJ95801.1"/>
    <property type="molecule type" value="Genomic_DNA"/>
</dbReference>
<evidence type="ECO:0000313" key="1">
    <source>
        <dbReference type="EMBL" id="KIJ95801.1"/>
    </source>
</evidence>
<dbReference type="Proteomes" id="UP000054477">
    <property type="component" value="Unassembled WGS sequence"/>
</dbReference>
<keyword evidence="2" id="KW-1185">Reference proteome</keyword>
<reference evidence="1 2" key="1">
    <citation type="submission" date="2014-04" db="EMBL/GenBank/DDBJ databases">
        <authorList>
            <consortium name="DOE Joint Genome Institute"/>
            <person name="Kuo A."/>
            <person name="Kohler A."/>
            <person name="Nagy L.G."/>
            <person name="Floudas D."/>
            <person name="Copeland A."/>
            <person name="Barry K.W."/>
            <person name="Cichocki N."/>
            <person name="Veneault-Fourrey C."/>
            <person name="LaButti K."/>
            <person name="Lindquist E.A."/>
            <person name="Lipzen A."/>
            <person name="Lundell T."/>
            <person name="Morin E."/>
            <person name="Murat C."/>
            <person name="Sun H."/>
            <person name="Tunlid A."/>
            <person name="Henrissat B."/>
            <person name="Grigoriev I.V."/>
            <person name="Hibbett D.S."/>
            <person name="Martin F."/>
            <person name="Nordberg H.P."/>
            <person name="Cantor M.N."/>
            <person name="Hua S.X."/>
        </authorList>
    </citation>
    <scope>NUCLEOTIDE SEQUENCE [LARGE SCALE GENOMIC DNA]</scope>
    <source>
        <strain evidence="1 2">LaAM-08-1</strain>
    </source>
</reference>
<gene>
    <name evidence="1" type="ORF">K443DRAFT_682734</name>
</gene>